<comment type="caution">
    <text evidence="3">The sequence shown here is derived from an EMBL/GenBank/DDBJ whole genome shotgun (WGS) entry which is preliminary data.</text>
</comment>
<dbReference type="InterPro" id="IPR046253">
    <property type="entry name" value="DUF6286"/>
</dbReference>
<gene>
    <name evidence="3" type="ORF">EFW17_08420</name>
</gene>
<reference evidence="3 4" key="1">
    <citation type="submission" date="2018-11" db="EMBL/GenBank/DDBJ databases">
        <title>The genome draft of YIM 96095.</title>
        <authorList>
            <person name="Tang S.-K."/>
            <person name="Chunyu W.-X."/>
            <person name="Feng Y.-Z."/>
        </authorList>
    </citation>
    <scope>NUCLEOTIDE SEQUENCE [LARGE SCALE GENOMIC DNA]</scope>
    <source>
        <strain evidence="3 4">YIM 96095</strain>
    </source>
</reference>
<accession>A0A3N0ECC7</accession>
<feature type="transmembrane region" description="Helical" evidence="1">
    <location>
        <begin position="35"/>
        <end position="58"/>
    </location>
</feature>
<keyword evidence="4" id="KW-1185">Reference proteome</keyword>
<sequence length="201" mass="21465">MTTVEDALSRPEPVAVRCGSRLADHTLRPRRPWPVVLTGALVLALAVVVATEVVSGLAGHPLHMLPFERSGGSAHETGWSEPPMLGASVMLAVFGLVLIALALLPAWGRWTVLGTEDPGLLVGMERTALRDTVAAAARNVDGVRGVRVSVGRNGVRVRVRADPQSATSLREDVTVAAERRLAELGPFRALTVVTKVRRPKR</sequence>
<protein>
    <submittedName>
        <fullName evidence="3">Alkaline shock response membrane anchor protein AmaP</fullName>
    </submittedName>
</protein>
<dbReference type="OrthoDB" id="3528220at2"/>
<feature type="domain" description="DUF6286" evidence="2">
    <location>
        <begin position="93"/>
        <end position="197"/>
    </location>
</feature>
<dbReference type="AlphaFoldDB" id="A0A3N0ECC7"/>
<dbReference type="Pfam" id="PF19803">
    <property type="entry name" value="DUF6286"/>
    <property type="match status" value="1"/>
</dbReference>
<feature type="transmembrane region" description="Helical" evidence="1">
    <location>
        <begin position="84"/>
        <end position="104"/>
    </location>
</feature>
<evidence type="ECO:0000256" key="1">
    <source>
        <dbReference type="SAM" id="Phobius"/>
    </source>
</evidence>
<proteinExistence type="predicted"/>
<dbReference type="EMBL" id="RJMB01000006">
    <property type="protein sequence ID" value="RNL85493.1"/>
    <property type="molecule type" value="Genomic_DNA"/>
</dbReference>
<keyword evidence="1" id="KW-0472">Membrane</keyword>
<organism evidence="3 4">
    <name type="scientific">Halostreptopolyspora alba</name>
    <dbReference type="NCBI Taxonomy" id="2487137"/>
    <lineage>
        <taxon>Bacteria</taxon>
        <taxon>Bacillati</taxon>
        <taxon>Actinomycetota</taxon>
        <taxon>Actinomycetes</taxon>
        <taxon>Streptosporangiales</taxon>
        <taxon>Nocardiopsidaceae</taxon>
        <taxon>Halostreptopolyspora</taxon>
    </lineage>
</organism>
<dbReference type="RefSeq" id="WP_123200751.1">
    <property type="nucleotide sequence ID" value="NZ_RJMB01000006.1"/>
</dbReference>
<evidence type="ECO:0000313" key="4">
    <source>
        <dbReference type="Proteomes" id="UP000269198"/>
    </source>
</evidence>
<name>A0A3N0ECC7_9ACTN</name>
<evidence type="ECO:0000313" key="3">
    <source>
        <dbReference type="EMBL" id="RNL85493.1"/>
    </source>
</evidence>
<dbReference type="Proteomes" id="UP000269198">
    <property type="component" value="Unassembled WGS sequence"/>
</dbReference>
<evidence type="ECO:0000259" key="2">
    <source>
        <dbReference type="Pfam" id="PF19803"/>
    </source>
</evidence>
<keyword evidence="1" id="KW-0812">Transmembrane</keyword>
<keyword evidence="1" id="KW-1133">Transmembrane helix</keyword>